<feature type="transmembrane region" description="Helical" evidence="1">
    <location>
        <begin position="102"/>
        <end position="124"/>
    </location>
</feature>
<feature type="transmembrane region" description="Helical" evidence="1">
    <location>
        <begin position="28"/>
        <end position="52"/>
    </location>
</feature>
<keyword evidence="1" id="KW-0812">Transmembrane</keyword>
<feature type="transmembrane region" description="Helical" evidence="1">
    <location>
        <begin position="188"/>
        <end position="209"/>
    </location>
</feature>
<protein>
    <submittedName>
        <fullName evidence="2">Uncharacterized protein</fullName>
    </submittedName>
</protein>
<evidence type="ECO:0000313" key="2">
    <source>
        <dbReference type="EMBL" id="NOV97141.1"/>
    </source>
</evidence>
<feature type="transmembrane region" description="Helical" evidence="1">
    <location>
        <begin position="215"/>
        <end position="240"/>
    </location>
</feature>
<feature type="transmembrane region" description="Helical" evidence="1">
    <location>
        <begin position="72"/>
        <end position="90"/>
    </location>
</feature>
<keyword evidence="3" id="KW-1185">Reference proteome</keyword>
<dbReference type="EMBL" id="JABEZU010000002">
    <property type="protein sequence ID" value="NOV97141.1"/>
    <property type="molecule type" value="Genomic_DNA"/>
</dbReference>
<feature type="transmembrane region" description="Helical" evidence="1">
    <location>
        <begin position="155"/>
        <end position="176"/>
    </location>
</feature>
<reference evidence="2 3" key="1">
    <citation type="submission" date="2020-05" db="EMBL/GenBank/DDBJ databases">
        <title>Genomic Encyclopedia of Type Strains, Phase III (KMG-III): the genomes of soil and plant-associated and newly described type strains.</title>
        <authorList>
            <person name="Whitman W."/>
        </authorList>
    </citation>
    <scope>NUCLEOTIDE SEQUENCE [LARGE SCALE GENOMIC DNA]</scope>
    <source>
        <strain evidence="2 3">KCTC 19046</strain>
    </source>
</reference>
<evidence type="ECO:0000256" key="1">
    <source>
        <dbReference type="SAM" id="Phobius"/>
    </source>
</evidence>
<comment type="caution">
    <text evidence="2">The sequence shown here is derived from an EMBL/GenBank/DDBJ whole genome shotgun (WGS) entry which is preliminary data.</text>
</comment>
<dbReference type="Proteomes" id="UP000757540">
    <property type="component" value="Unassembled WGS sequence"/>
</dbReference>
<evidence type="ECO:0000313" key="3">
    <source>
        <dbReference type="Proteomes" id="UP000757540"/>
    </source>
</evidence>
<organism evidence="2 3">
    <name type="scientific">Isoptericola halotolerans</name>
    <dbReference type="NCBI Taxonomy" id="300560"/>
    <lineage>
        <taxon>Bacteria</taxon>
        <taxon>Bacillati</taxon>
        <taxon>Actinomycetota</taxon>
        <taxon>Actinomycetes</taxon>
        <taxon>Micrococcales</taxon>
        <taxon>Promicromonosporaceae</taxon>
        <taxon>Isoptericola</taxon>
    </lineage>
</organism>
<dbReference type="RefSeq" id="WP_171783387.1">
    <property type="nucleotide sequence ID" value="NZ_BAAAML010000014.1"/>
</dbReference>
<sequence length="252" mass="25236">MTSGTTAGLGPGPHARAVAAARRRFLRVLLLAGAWFWTGWALIVLSLPLIVARWGGVADGLTYDAAGSPARWPAFAIGIIATGALLRTHLAAGGTRRALVEGIARAAVLGGLAFGVATVLLTLAERGTFAALDRPWQGATGAFGLDGPAGVAGTVAAESLVITTYALVGAAVLAGYQRWGGLRGTLAIVPLLVPGVLADLATRTGIFSIPLRDAAVGPVLGTAVALGGGALAAVLAALVAHHMLRSVVPRPA</sequence>
<keyword evidence="1" id="KW-0472">Membrane</keyword>
<keyword evidence="1" id="KW-1133">Transmembrane helix</keyword>
<proteinExistence type="predicted"/>
<accession>A0ABX2A6A3</accession>
<gene>
    <name evidence="2" type="ORF">HDG69_001716</name>
</gene>
<name>A0ABX2A6A3_9MICO</name>